<keyword evidence="1" id="KW-0853">WD repeat</keyword>
<dbReference type="PANTHER" id="PTHR13743">
    <property type="entry name" value="BEIGE/BEACH-RELATED"/>
    <property type="match status" value="1"/>
</dbReference>
<sequence length="669" mass="78525">MYLNTIAGRSFNDLTQYPVFPWIITDCKSENLDLTNPSIYRDLSKPMGAQTKERLESFRNTYKNWSDPNIPSFYYGSHYSCSGIILHYLCRTEPFAKNYIDFQSGKFDNPNRLFRSYQLSWENSSFRIENNVKELIPEFFYLPNFLRNENHFNLGINNKQEKVDHVKLPRWANNDAYEFIRINRAALESEYISKHLNEWIDLIFGYKSRGDEAAEAENVFYYLTYVDRLNFKLLTDPKQLKLIYSQIDGFGQCPTQLFKKPHPKKMAFSIIQKKRKLNIFNLLTRLKFKKYCKSQNYNGITLIENKEISIEKIIFSYKNTQLIPPKYSTYLDWNYPDESIRILRKNDSKLISIYEKPHYGKITSLSISKYGKYVITAGQDLVIKLWYLQSKKRKVDKCNYWNYSNIKLLEQFSGHSKIITSMDICLNYCIFVTVSQDKKCLIWDLNKKRLIRKIDNFKNPLTIVKINQVNGDILCCEANRMKLFTLNGELLAQKKFKNYKKDSISSALIARIDKLQDNFAYVVGHVSGYLSFYRLIKNSNQNIKFSFHKVYASNQFFANPIRHLTISKNSQNLYFENGQFICLLTCAEIKNKINNYEPISCTRCSRILNFPSQFLSCSVCKRPMCTNCSVFRKSITASSSSSLPNNNNNLLCVQCNLNIKQNIINNNNK</sequence>
<dbReference type="InterPro" id="IPR000409">
    <property type="entry name" value="BEACH_dom"/>
</dbReference>
<dbReference type="SUPFAM" id="SSF57903">
    <property type="entry name" value="FYVE/PHD zinc finger"/>
    <property type="match status" value="1"/>
</dbReference>
<dbReference type="InterPro" id="IPR036322">
    <property type="entry name" value="WD40_repeat_dom_sf"/>
</dbReference>
<name>A0AAV7YHX4_9EUKA</name>
<dbReference type="Gene3D" id="2.130.10.10">
    <property type="entry name" value="YVTN repeat-like/Quinoprotein amine dehydrogenase"/>
    <property type="match status" value="1"/>
</dbReference>
<evidence type="ECO:0000313" key="4">
    <source>
        <dbReference type="Proteomes" id="UP001146793"/>
    </source>
</evidence>
<dbReference type="InterPro" id="IPR015943">
    <property type="entry name" value="WD40/YVTN_repeat-like_dom_sf"/>
</dbReference>
<dbReference type="InterPro" id="IPR001680">
    <property type="entry name" value="WD40_rpt"/>
</dbReference>
<feature type="domain" description="BEACH" evidence="2">
    <location>
        <begin position="1"/>
        <end position="265"/>
    </location>
</feature>
<accession>A0AAV7YHX4</accession>
<dbReference type="InterPro" id="IPR050865">
    <property type="entry name" value="BEACH_Domain"/>
</dbReference>
<dbReference type="PROSITE" id="PS50197">
    <property type="entry name" value="BEACH"/>
    <property type="match status" value="1"/>
</dbReference>
<proteinExistence type="predicted"/>
<dbReference type="SMART" id="SM01026">
    <property type="entry name" value="Beach"/>
    <property type="match status" value="1"/>
</dbReference>
<dbReference type="CDD" id="cd06071">
    <property type="entry name" value="Beach"/>
    <property type="match status" value="1"/>
</dbReference>
<dbReference type="Gene3D" id="1.10.1540.10">
    <property type="entry name" value="BEACH domain"/>
    <property type="match status" value="1"/>
</dbReference>
<comment type="caution">
    <text evidence="3">The sequence shown here is derived from an EMBL/GenBank/DDBJ whole genome shotgun (WGS) entry which is preliminary data.</text>
</comment>
<dbReference type="Proteomes" id="UP001146793">
    <property type="component" value="Unassembled WGS sequence"/>
</dbReference>
<dbReference type="SMART" id="SM00320">
    <property type="entry name" value="WD40"/>
    <property type="match status" value="2"/>
</dbReference>
<evidence type="ECO:0000256" key="1">
    <source>
        <dbReference type="PROSITE-ProRule" id="PRU00221"/>
    </source>
</evidence>
<dbReference type="PROSITE" id="PS50294">
    <property type="entry name" value="WD_REPEATS_REGION"/>
    <property type="match status" value="1"/>
</dbReference>
<feature type="repeat" description="WD" evidence="1">
    <location>
        <begin position="355"/>
        <end position="396"/>
    </location>
</feature>
<dbReference type="SUPFAM" id="SSF81837">
    <property type="entry name" value="BEACH domain"/>
    <property type="match status" value="1"/>
</dbReference>
<protein>
    <submittedName>
        <fullName evidence="3">Beige/beach-related</fullName>
    </submittedName>
</protein>
<gene>
    <name evidence="3" type="ORF">M0812_26076</name>
</gene>
<feature type="repeat" description="WD" evidence="1">
    <location>
        <begin position="412"/>
        <end position="453"/>
    </location>
</feature>
<dbReference type="AlphaFoldDB" id="A0AAV7YHX4"/>
<dbReference type="Pfam" id="PF02138">
    <property type="entry name" value="Beach"/>
    <property type="match status" value="1"/>
</dbReference>
<dbReference type="SUPFAM" id="SSF50978">
    <property type="entry name" value="WD40 repeat-like"/>
    <property type="match status" value="1"/>
</dbReference>
<dbReference type="EMBL" id="JANTQA010000062">
    <property type="protein sequence ID" value="KAJ3427562.1"/>
    <property type="molecule type" value="Genomic_DNA"/>
</dbReference>
<dbReference type="InterPro" id="IPR011011">
    <property type="entry name" value="Znf_FYVE_PHD"/>
</dbReference>
<reference evidence="3" key="1">
    <citation type="submission" date="2022-08" db="EMBL/GenBank/DDBJ databases">
        <title>Novel sulphate-reducing endosymbionts in the free-living metamonad Anaeramoeba.</title>
        <authorList>
            <person name="Jerlstrom-Hultqvist J."/>
            <person name="Cepicka I."/>
            <person name="Gallot-Lavallee L."/>
            <person name="Salas-Leiva D."/>
            <person name="Curtis B.A."/>
            <person name="Zahonova K."/>
            <person name="Pipaliya S."/>
            <person name="Dacks J."/>
            <person name="Roger A.J."/>
        </authorList>
    </citation>
    <scope>NUCLEOTIDE SEQUENCE</scope>
    <source>
        <strain evidence="3">Busselton2</strain>
    </source>
</reference>
<dbReference type="InterPro" id="IPR036372">
    <property type="entry name" value="BEACH_dom_sf"/>
</dbReference>
<dbReference type="Pfam" id="PF00400">
    <property type="entry name" value="WD40"/>
    <property type="match status" value="2"/>
</dbReference>
<evidence type="ECO:0000259" key="2">
    <source>
        <dbReference type="PROSITE" id="PS50197"/>
    </source>
</evidence>
<dbReference type="PROSITE" id="PS50082">
    <property type="entry name" value="WD_REPEATS_2"/>
    <property type="match status" value="2"/>
</dbReference>
<organism evidence="3 4">
    <name type="scientific">Anaeramoeba flamelloides</name>
    <dbReference type="NCBI Taxonomy" id="1746091"/>
    <lineage>
        <taxon>Eukaryota</taxon>
        <taxon>Metamonada</taxon>
        <taxon>Anaeramoebidae</taxon>
        <taxon>Anaeramoeba</taxon>
    </lineage>
</organism>
<evidence type="ECO:0000313" key="3">
    <source>
        <dbReference type="EMBL" id="KAJ3427562.1"/>
    </source>
</evidence>